<dbReference type="PROSITE" id="PS50172">
    <property type="entry name" value="BRCT"/>
    <property type="match status" value="1"/>
</dbReference>
<dbReference type="SMART" id="SM00278">
    <property type="entry name" value="HhH1"/>
    <property type="match status" value="3"/>
</dbReference>
<dbReference type="FunFam" id="1.10.150.20:FF:000006">
    <property type="entry name" value="DNA ligase"/>
    <property type="match status" value="1"/>
</dbReference>
<keyword evidence="12 15" id="KW-0464">Manganese</keyword>
<dbReference type="Pfam" id="PF03120">
    <property type="entry name" value="OB_DNA_ligase"/>
    <property type="match status" value="1"/>
</dbReference>
<dbReference type="Pfam" id="PF12826">
    <property type="entry name" value="HHH_2"/>
    <property type="match status" value="1"/>
</dbReference>
<dbReference type="NCBIfam" id="NF005932">
    <property type="entry name" value="PRK07956.1"/>
    <property type="match status" value="1"/>
</dbReference>
<feature type="binding site" evidence="15">
    <location>
        <position position="406"/>
    </location>
    <ligand>
        <name>Zn(2+)</name>
        <dbReference type="ChEBI" id="CHEBI:29105"/>
    </ligand>
</feature>
<dbReference type="InterPro" id="IPR012340">
    <property type="entry name" value="NA-bd_OB-fold"/>
</dbReference>
<dbReference type="InterPro" id="IPR001679">
    <property type="entry name" value="DNA_ligase"/>
</dbReference>
<evidence type="ECO:0000256" key="3">
    <source>
        <dbReference type="ARBA" id="ARBA00013308"/>
    </source>
</evidence>
<dbReference type="SUPFAM" id="SSF56091">
    <property type="entry name" value="DNA ligase/mRNA capping enzyme, catalytic domain"/>
    <property type="match status" value="1"/>
</dbReference>
<dbReference type="InterPro" id="IPR033136">
    <property type="entry name" value="DNA_ligase_CS"/>
</dbReference>
<dbReference type="Pfam" id="PF01653">
    <property type="entry name" value="DNA_ligase_aden"/>
    <property type="match status" value="1"/>
</dbReference>
<feature type="domain" description="BRCT" evidence="17">
    <location>
        <begin position="586"/>
        <end position="663"/>
    </location>
</feature>
<dbReference type="PROSITE" id="PS01056">
    <property type="entry name" value="DNA_LIGASE_N2"/>
    <property type="match status" value="1"/>
</dbReference>
<dbReference type="PANTHER" id="PTHR23389:SF9">
    <property type="entry name" value="DNA LIGASE"/>
    <property type="match status" value="1"/>
</dbReference>
<dbReference type="InterPro" id="IPR018239">
    <property type="entry name" value="DNA_ligase_AS"/>
</dbReference>
<dbReference type="Gene3D" id="1.10.150.20">
    <property type="entry name" value="5' to 3' exonuclease, C-terminal subdomain"/>
    <property type="match status" value="2"/>
</dbReference>
<dbReference type="Pfam" id="PF03119">
    <property type="entry name" value="DNA_ligase_ZBD"/>
    <property type="match status" value="1"/>
</dbReference>
<dbReference type="GO" id="GO:0003677">
    <property type="term" value="F:DNA binding"/>
    <property type="evidence" value="ECO:0007669"/>
    <property type="project" value="InterPro"/>
</dbReference>
<dbReference type="SUPFAM" id="SSF52113">
    <property type="entry name" value="BRCT domain"/>
    <property type="match status" value="1"/>
</dbReference>
<evidence type="ECO:0000259" key="17">
    <source>
        <dbReference type="PROSITE" id="PS50172"/>
    </source>
</evidence>
<dbReference type="FunFam" id="1.10.150.20:FF:000007">
    <property type="entry name" value="DNA ligase"/>
    <property type="match status" value="1"/>
</dbReference>
<dbReference type="Gene3D" id="1.10.287.610">
    <property type="entry name" value="Helix hairpin bin"/>
    <property type="match status" value="1"/>
</dbReference>
<keyword evidence="6 15" id="KW-0479">Metal-binding</keyword>
<keyword evidence="8 15" id="KW-0862">Zinc</keyword>
<dbReference type="GO" id="GO:0005829">
    <property type="term" value="C:cytosol"/>
    <property type="evidence" value="ECO:0007669"/>
    <property type="project" value="TreeGrafter"/>
</dbReference>
<keyword evidence="5 15" id="KW-0235">DNA replication</keyword>
<feature type="binding site" evidence="15">
    <location>
        <position position="288"/>
    </location>
    <ligand>
        <name>NAD(+)</name>
        <dbReference type="ChEBI" id="CHEBI:57540"/>
    </ligand>
</feature>
<protein>
    <recommendedName>
        <fullName evidence="3 15">DNA ligase</fullName>
        <ecNumber evidence="2 15">6.5.1.2</ecNumber>
    </recommendedName>
    <alternativeName>
        <fullName evidence="15">Polydeoxyribonucleotide synthase [NAD(+)]</fullName>
    </alternativeName>
</protein>
<dbReference type="GO" id="GO:0006260">
    <property type="term" value="P:DNA replication"/>
    <property type="evidence" value="ECO:0007669"/>
    <property type="project" value="UniProtKB-KW"/>
</dbReference>
<dbReference type="Gene3D" id="3.40.50.10190">
    <property type="entry name" value="BRCT domain"/>
    <property type="match status" value="1"/>
</dbReference>
<evidence type="ECO:0000256" key="5">
    <source>
        <dbReference type="ARBA" id="ARBA00022705"/>
    </source>
</evidence>
<keyword evidence="7 15" id="KW-0227">DNA damage</keyword>
<evidence type="ECO:0000256" key="15">
    <source>
        <dbReference type="HAMAP-Rule" id="MF_01588"/>
    </source>
</evidence>
<dbReference type="Pfam" id="PF22745">
    <property type="entry name" value="Nlig-Ia"/>
    <property type="match status" value="1"/>
</dbReference>
<keyword evidence="10 15" id="KW-0520">NAD</keyword>
<evidence type="ECO:0000256" key="11">
    <source>
        <dbReference type="ARBA" id="ARBA00023204"/>
    </source>
</evidence>
<dbReference type="NCBIfam" id="TIGR00575">
    <property type="entry name" value="dnlj"/>
    <property type="match status" value="1"/>
</dbReference>
<dbReference type="Gene3D" id="6.20.10.30">
    <property type="match status" value="1"/>
</dbReference>
<comment type="similarity">
    <text evidence="14 15">Belongs to the NAD-dependent DNA ligase family. LigA subfamily.</text>
</comment>
<dbReference type="PIRSF" id="PIRSF001604">
    <property type="entry name" value="LigA"/>
    <property type="match status" value="1"/>
</dbReference>
<dbReference type="InterPro" id="IPR013840">
    <property type="entry name" value="DNAligase_N"/>
</dbReference>
<dbReference type="PROSITE" id="PS01055">
    <property type="entry name" value="DNA_LIGASE_N1"/>
    <property type="match status" value="1"/>
</dbReference>
<evidence type="ECO:0000256" key="4">
    <source>
        <dbReference type="ARBA" id="ARBA00022598"/>
    </source>
</evidence>
<sequence length="663" mass="74623">MSNIEDSVKERVSELREQLREHNYYYFVKDDPQISDRKYDQLMQELVELEEKYPELKREDSPTQRVGGEAIDEFEKVEHDVPLLSLDKSFSAEELRDFDQRVKKEITEEFEYVVELKIDGLSASLLYENGKLVQGATRGNGEIGENVTHNLKTVRSIPLNLGQDIDLEVRGEVYLPKDKFMELNQQREDEEQSTFANPRNAAAGTLRQLDPKVAANRPLDIFIYDSAYIAGRGFEKHSERLNYLADLGFKVNPEREVLADIEAVIDYCESWTEKREDLNYEIDGIVVKVNRLDLREVLGSTAKHPRWAIAYKFPAQQKETTIQDIEVTVGRTGSLTPTAVLEPILLDGSVVSRANLHNQDEVDRKDVRIGDQAIVQKAGDIIPEVVEVLPDKRDGSEEKFTLPDQCPVCGAKAVRLEGEAAKRCTGGACPAKLREEILHFVQRDAMNIDGIGPALIDQLLEKELVEDVADLYYVEKEELMALDRMAEKSSQNVLDALENSKDNSLDQVLYGLGIRYVGSRVAQVLAQNFADIDEVIAASKEELEAIDEIGPKIAEMIDTYFAEEQNLEIIAKLKEAGINFESENQEREATLEGTKFVLTGSLDDFTRKEAKTEISKLGGRVTSSISGATDYLVVGANPGSKYDKAQELGTTILDEEEFKELIK</sequence>
<feature type="binding site" evidence="15">
    <location>
        <position position="409"/>
    </location>
    <ligand>
        <name>Zn(2+)</name>
        <dbReference type="ChEBI" id="CHEBI:29105"/>
    </ligand>
</feature>
<dbReference type="EC" id="6.5.1.2" evidence="2 15"/>
<evidence type="ECO:0000256" key="10">
    <source>
        <dbReference type="ARBA" id="ARBA00023027"/>
    </source>
</evidence>
<dbReference type="SMART" id="SM00532">
    <property type="entry name" value="LIGANc"/>
    <property type="match status" value="1"/>
</dbReference>
<feature type="binding site" evidence="15">
    <location>
        <position position="115"/>
    </location>
    <ligand>
        <name>NAD(+)</name>
        <dbReference type="ChEBI" id="CHEBI:57540"/>
    </ligand>
</feature>
<comment type="catalytic activity">
    <reaction evidence="13 15 16">
        <text>NAD(+) + (deoxyribonucleotide)n-3'-hydroxyl + 5'-phospho-(deoxyribonucleotide)m = (deoxyribonucleotide)n+m + AMP + beta-nicotinamide D-nucleotide.</text>
        <dbReference type="EC" id="6.5.1.2"/>
    </reaction>
</comment>
<evidence type="ECO:0000256" key="16">
    <source>
        <dbReference type="RuleBase" id="RU000618"/>
    </source>
</evidence>
<gene>
    <name evidence="15" type="primary">ligA</name>
    <name evidence="18" type="ORF">JOC47_002231</name>
</gene>
<accession>A0A938XTQ7</accession>
<reference evidence="18" key="1">
    <citation type="submission" date="2021-01" db="EMBL/GenBank/DDBJ databases">
        <title>Genomic Encyclopedia of Type Strains, Phase IV (KMG-IV): sequencing the most valuable type-strain genomes for metagenomic binning, comparative biology and taxonomic classification.</title>
        <authorList>
            <person name="Goeker M."/>
        </authorList>
    </citation>
    <scope>NUCLEOTIDE SEQUENCE</scope>
    <source>
        <strain evidence="18">DSM 23230</strain>
    </source>
</reference>
<feature type="binding site" evidence="15">
    <location>
        <position position="429"/>
    </location>
    <ligand>
        <name>Zn(2+)</name>
        <dbReference type="ChEBI" id="CHEBI:29105"/>
    </ligand>
</feature>
<dbReference type="InterPro" id="IPR010994">
    <property type="entry name" value="RuvA_2-like"/>
</dbReference>
<feature type="active site" description="N6-AMP-lysine intermediate" evidence="15">
    <location>
        <position position="117"/>
    </location>
</feature>
<dbReference type="SUPFAM" id="SSF50249">
    <property type="entry name" value="Nucleic acid-binding proteins"/>
    <property type="match status" value="1"/>
</dbReference>
<dbReference type="GO" id="GO:0046872">
    <property type="term" value="F:metal ion binding"/>
    <property type="evidence" value="ECO:0007669"/>
    <property type="project" value="UniProtKB-KW"/>
</dbReference>
<dbReference type="InterPro" id="IPR013839">
    <property type="entry name" value="DNAligase_adenylation"/>
</dbReference>
<dbReference type="InterPro" id="IPR001357">
    <property type="entry name" value="BRCT_dom"/>
</dbReference>
<dbReference type="Pfam" id="PF00533">
    <property type="entry name" value="BRCT"/>
    <property type="match status" value="1"/>
</dbReference>
<feature type="binding site" evidence="15">
    <location>
        <begin position="36"/>
        <end position="40"/>
    </location>
    <ligand>
        <name>NAD(+)</name>
        <dbReference type="ChEBI" id="CHEBI:57540"/>
    </ligand>
</feature>
<evidence type="ECO:0000256" key="14">
    <source>
        <dbReference type="ARBA" id="ARBA00060881"/>
    </source>
</evidence>
<evidence type="ECO:0000313" key="18">
    <source>
        <dbReference type="EMBL" id="MBM7557365.1"/>
    </source>
</evidence>
<proteinExistence type="inferred from homology"/>
<dbReference type="InterPro" id="IPR004150">
    <property type="entry name" value="NAD_DNA_ligase_OB"/>
</dbReference>
<dbReference type="Proteomes" id="UP000774000">
    <property type="component" value="Unassembled WGS sequence"/>
</dbReference>
<organism evidence="18 19">
    <name type="scientific">Halanaerobacter jeridensis</name>
    <dbReference type="NCBI Taxonomy" id="706427"/>
    <lineage>
        <taxon>Bacteria</taxon>
        <taxon>Bacillati</taxon>
        <taxon>Bacillota</taxon>
        <taxon>Clostridia</taxon>
        <taxon>Halanaerobiales</taxon>
        <taxon>Halobacteroidaceae</taxon>
        <taxon>Halanaerobacter</taxon>
    </lineage>
</organism>
<dbReference type="SUPFAM" id="SSF47781">
    <property type="entry name" value="RuvA domain 2-like"/>
    <property type="match status" value="1"/>
</dbReference>
<keyword evidence="9 15" id="KW-0460">Magnesium</keyword>
<comment type="cofactor">
    <cofactor evidence="15">
        <name>Mg(2+)</name>
        <dbReference type="ChEBI" id="CHEBI:18420"/>
    </cofactor>
    <cofactor evidence="15">
        <name>Mn(2+)</name>
        <dbReference type="ChEBI" id="CHEBI:29035"/>
    </cofactor>
</comment>
<dbReference type="GO" id="GO:0006281">
    <property type="term" value="P:DNA repair"/>
    <property type="evidence" value="ECO:0007669"/>
    <property type="project" value="UniProtKB-KW"/>
</dbReference>
<dbReference type="RefSeq" id="WP_204702119.1">
    <property type="nucleotide sequence ID" value="NZ_JAFBDQ010000011.1"/>
</dbReference>
<feature type="binding site" evidence="15">
    <location>
        <begin position="85"/>
        <end position="86"/>
    </location>
    <ligand>
        <name>NAD(+)</name>
        <dbReference type="ChEBI" id="CHEBI:57540"/>
    </ligand>
</feature>
<dbReference type="InterPro" id="IPR041663">
    <property type="entry name" value="DisA/LigA_HHH"/>
</dbReference>
<dbReference type="PANTHER" id="PTHR23389">
    <property type="entry name" value="CHROMOSOME TRANSMISSION FIDELITY FACTOR 18"/>
    <property type="match status" value="1"/>
</dbReference>
<comment type="function">
    <text evidence="1 15">DNA ligase that catalyzes the formation of phosphodiester linkages between 5'-phosphoryl and 3'-hydroxyl groups in double-stranded DNA using NAD as a coenzyme and as the energy source for the reaction. It is essential for DNA replication and repair of damaged DNA.</text>
</comment>
<evidence type="ECO:0000256" key="8">
    <source>
        <dbReference type="ARBA" id="ARBA00022833"/>
    </source>
</evidence>
<name>A0A938XTQ7_9FIRM</name>
<evidence type="ECO:0000313" key="19">
    <source>
        <dbReference type="Proteomes" id="UP000774000"/>
    </source>
</evidence>
<evidence type="ECO:0000256" key="9">
    <source>
        <dbReference type="ARBA" id="ARBA00022842"/>
    </source>
</evidence>
<evidence type="ECO:0000256" key="6">
    <source>
        <dbReference type="ARBA" id="ARBA00022723"/>
    </source>
</evidence>
<dbReference type="FunFam" id="2.40.50.140:FF:000012">
    <property type="entry name" value="DNA ligase"/>
    <property type="match status" value="1"/>
</dbReference>
<feature type="binding site" evidence="15">
    <location>
        <position position="312"/>
    </location>
    <ligand>
        <name>NAD(+)</name>
        <dbReference type="ChEBI" id="CHEBI:57540"/>
    </ligand>
</feature>
<dbReference type="InterPro" id="IPR004149">
    <property type="entry name" value="Znf_DNAligase_C4"/>
</dbReference>
<evidence type="ECO:0000256" key="1">
    <source>
        <dbReference type="ARBA" id="ARBA00004067"/>
    </source>
</evidence>
<dbReference type="Gene3D" id="2.40.50.140">
    <property type="entry name" value="Nucleic acid-binding proteins"/>
    <property type="match status" value="1"/>
</dbReference>
<dbReference type="CDD" id="cd17748">
    <property type="entry name" value="BRCT_DNA_ligase_like"/>
    <property type="match status" value="1"/>
</dbReference>
<dbReference type="FunFam" id="1.10.287.610:FF:000002">
    <property type="entry name" value="DNA ligase"/>
    <property type="match status" value="1"/>
</dbReference>
<dbReference type="Gene3D" id="3.30.470.30">
    <property type="entry name" value="DNA ligase/mRNA capping enzyme"/>
    <property type="match status" value="1"/>
</dbReference>
<comment type="caution">
    <text evidence="15">Lacks conserved residue(s) required for the propagation of feature annotation.</text>
</comment>
<comment type="caution">
    <text evidence="18">The sequence shown here is derived from an EMBL/GenBank/DDBJ whole genome shotgun (WGS) entry which is preliminary data.</text>
</comment>
<keyword evidence="19" id="KW-1185">Reference proteome</keyword>
<dbReference type="EMBL" id="JAFBDQ010000011">
    <property type="protein sequence ID" value="MBM7557365.1"/>
    <property type="molecule type" value="Genomic_DNA"/>
</dbReference>
<dbReference type="GO" id="GO:0003911">
    <property type="term" value="F:DNA ligase (NAD+) activity"/>
    <property type="evidence" value="ECO:0007669"/>
    <property type="project" value="UniProtKB-UniRule"/>
</dbReference>
<dbReference type="HAMAP" id="MF_01588">
    <property type="entry name" value="DNA_ligase_A"/>
    <property type="match status" value="1"/>
</dbReference>
<dbReference type="AlphaFoldDB" id="A0A938XTQ7"/>
<dbReference type="SMART" id="SM00292">
    <property type="entry name" value="BRCT"/>
    <property type="match status" value="1"/>
</dbReference>
<dbReference type="InterPro" id="IPR003583">
    <property type="entry name" value="Hlx-hairpin-Hlx_DNA-bd_motif"/>
</dbReference>
<keyword evidence="4 15" id="KW-0436">Ligase</keyword>
<evidence type="ECO:0000256" key="13">
    <source>
        <dbReference type="ARBA" id="ARBA00034005"/>
    </source>
</evidence>
<feature type="binding site" evidence="15">
    <location>
        <position position="172"/>
    </location>
    <ligand>
        <name>NAD(+)</name>
        <dbReference type="ChEBI" id="CHEBI:57540"/>
    </ligand>
</feature>
<evidence type="ECO:0000256" key="12">
    <source>
        <dbReference type="ARBA" id="ARBA00023211"/>
    </source>
</evidence>
<evidence type="ECO:0000256" key="2">
    <source>
        <dbReference type="ARBA" id="ARBA00012722"/>
    </source>
</evidence>
<dbReference type="InterPro" id="IPR036420">
    <property type="entry name" value="BRCT_dom_sf"/>
</dbReference>
<keyword evidence="11 15" id="KW-0234">DNA repair</keyword>
<feature type="binding site" evidence="15">
    <location>
        <position position="138"/>
    </location>
    <ligand>
        <name>NAD(+)</name>
        <dbReference type="ChEBI" id="CHEBI:57540"/>
    </ligand>
</feature>
<evidence type="ECO:0000256" key="7">
    <source>
        <dbReference type="ARBA" id="ARBA00022763"/>
    </source>
</evidence>
<dbReference type="Pfam" id="PF14520">
    <property type="entry name" value="HHH_5"/>
    <property type="match status" value="1"/>
</dbReference>
<dbReference type="CDD" id="cd00114">
    <property type="entry name" value="LIGANc"/>
    <property type="match status" value="1"/>
</dbReference>
<dbReference type="FunFam" id="3.30.470.30:FF:000001">
    <property type="entry name" value="DNA ligase"/>
    <property type="match status" value="1"/>
</dbReference>